<feature type="chain" id="PRO_5038842813" evidence="1">
    <location>
        <begin position="21"/>
        <end position="190"/>
    </location>
</feature>
<gene>
    <name evidence="2" type="ORF">IC621_08235</name>
</gene>
<dbReference type="RefSeq" id="WP_191157614.1">
    <property type="nucleotide sequence ID" value="NZ_JACXAI010000007.1"/>
</dbReference>
<name>A0A926NFB8_9BACI</name>
<evidence type="ECO:0000313" key="3">
    <source>
        <dbReference type="Proteomes" id="UP000626844"/>
    </source>
</evidence>
<dbReference type="InterPro" id="IPR029063">
    <property type="entry name" value="SAM-dependent_MTases_sf"/>
</dbReference>
<dbReference type="PANTHER" id="PTHR35276">
    <property type="entry name" value="S-ADENOSYL-L-METHIONINE-DEPENDENT METHYLTRANSFERASES SUPERFAMILY PROTEIN"/>
    <property type="match status" value="1"/>
</dbReference>
<keyword evidence="3" id="KW-1185">Reference proteome</keyword>
<dbReference type="GO" id="GO:0008168">
    <property type="term" value="F:methyltransferase activity"/>
    <property type="evidence" value="ECO:0007669"/>
    <property type="project" value="UniProtKB-KW"/>
</dbReference>
<evidence type="ECO:0000313" key="2">
    <source>
        <dbReference type="EMBL" id="MBD1380216.1"/>
    </source>
</evidence>
<keyword evidence="2" id="KW-0808">Transferase</keyword>
<keyword evidence="1" id="KW-0732">Signal</keyword>
<comment type="caution">
    <text evidence="2">The sequence shown here is derived from an EMBL/GenBank/DDBJ whole genome shotgun (WGS) entry which is preliminary data.</text>
</comment>
<reference evidence="2" key="1">
    <citation type="submission" date="2020-09" db="EMBL/GenBank/DDBJ databases">
        <title>A novel bacterium of genus Bacillus, isolated from South China Sea.</title>
        <authorList>
            <person name="Huang H."/>
            <person name="Mo K."/>
            <person name="Hu Y."/>
        </authorList>
    </citation>
    <scope>NUCLEOTIDE SEQUENCE</scope>
    <source>
        <strain evidence="2">IB182487</strain>
    </source>
</reference>
<accession>A0A926NFB8</accession>
<sequence>MRLTRILPFSKHLLSTAAAAGDIVIDATAGNGLDTVFLAELVGEYGHVYGFDIQEEAILNTANRLKEKDLESRATLTLDSHEMVKKHIPVKFHGQASAAIFNLGYLPGGNKAITTAPSSTILAIEEILDLLKPEGIIIIVIYHGHETGKMERDAIIQYAMSIDQKKAHVLKYQFINQANNPPFIVAIEKR</sequence>
<dbReference type="PANTHER" id="PTHR35276:SF1">
    <property type="entry name" value="TRNA (MNM(5)S(2)U34)-METHYLTRANSFERASE, CHLOROPLASTIC"/>
    <property type="match status" value="1"/>
</dbReference>
<dbReference type="Gene3D" id="3.40.50.150">
    <property type="entry name" value="Vaccinia Virus protein VP39"/>
    <property type="match status" value="1"/>
</dbReference>
<evidence type="ECO:0000256" key="1">
    <source>
        <dbReference type="SAM" id="SignalP"/>
    </source>
</evidence>
<dbReference type="InterPro" id="IPR010719">
    <property type="entry name" value="MnmM_MeTrfase"/>
</dbReference>
<dbReference type="Pfam" id="PF06962">
    <property type="entry name" value="rRNA_methylase"/>
    <property type="match status" value="1"/>
</dbReference>
<organism evidence="2 3">
    <name type="scientific">Metabacillus arenae</name>
    <dbReference type="NCBI Taxonomy" id="2771434"/>
    <lineage>
        <taxon>Bacteria</taxon>
        <taxon>Bacillati</taxon>
        <taxon>Bacillota</taxon>
        <taxon>Bacilli</taxon>
        <taxon>Bacillales</taxon>
        <taxon>Bacillaceae</taxon>
        <taxon>Metabacillus</taxon>
    </lineage>
</organism>
<dbReference type="Proteomes" id="UP000626844">
    <property type="component" value="Unassembled WGS sequence"/>
</dbReference>
<dbReference type="GO" id="GO:0032259">
    <property type="term" value="P:methylation"/>
    <property type="evidence" value="ECO:0007669"/>
    <property type="project" value="UniProtKB-KW"/>
</dbReference>
<protein>
    <submittedName>
        <fullName evidence="2">Methyltransferase domain-containing protein</fullName>
    </submittedName>
</protein>
<dbReference type="AlphaFoldDB" id="A0A926NFB8"/>
<proteinExistence type="predicted"/>
<feature type="signal peptide" evidence="1">
    <location>
        <begin position="1"/>
        <end position="20"/>
    </location>
</feature>
<dbReference type="EMBL" id="JACXAI010000007">
    <property type="protein sequence ID" value="MBD1380216.1"/>
    <property type="molecule type" value="Genomic_DNA"/>
</dbReference>
<keyword evidence="2" id="KW-0489">Methyltransferase</keyword>
<dbReference type="SUPFAM" id="SSF53335">
    <property type="entry name" value="S-adenosyl-L-methionine-dependent methyltransferases"/>
    <property type="match status" value="1"/>
</dbReference>
<dbReference type="CDD" id="cd02440">
    <property type="entry name" value="AdoMet_MTases"/>
    <property type="match status" value="1"/>
</dbReference>